<keyword evidence="5" id="KW-0012">Acyltransferase</keyword>
<reference evidence="8 9" key="1">
    <citation type="submission" date="2016-05" db="EMBL/GenBank/DDBJ databases">
        <title>Genome Sequence of Pseudomonas citronellolis Strain SJTE-3, an Estrogens and Persistent Organic Pollutants degradation strain.</title>
        <authorList>
            <person name="Liang R."/>
        </authorList>
    </citation>
    <scope>NUCLEOTIDE SEQUENCE [LARGE SCALE GENOMIC DNA]</scope>
    <source>
        <strain evidence="8 9">SJTE-3</strain>
    </source>
</reference>
<dbReference type="Proteomes" id="UP000077748">
    <property type="component" value="Chromosome"/>
</dbReference>
<proteinExistence type="inferred from homology"/>
<evidence type="ECO:0000256" key="4">
    <source>
        <dbReference type="ARBA" id="ARBA00022679"/>
    </source>
</evidence>
<evidence type="ECO:0000256" key="3">
    <source>
        <dbReference type="ARBA" id="ARBA00022649"/>
    </source>
</evidence>
<organism evidence="8 9">
    <name type="scientific">Pseudomonas citronellolis</name>
    <dbReference type="NCBI Taxonomy" id="53408"/>
    <lineage>
        <taxon>Bacteria</taxon>
        <taxon>Pseudomonadati</taxon>
        <taxon>Pseudomonadota</taxon>
        <taxon>Gammaproteobacteria</taxon>
        <taxon>Pseudomonadales</taxon>
        <taxon>Pseudomonadaceae</taxon>
        <taxon>Pseudomonas</taxon>
    </lineage>
</organism>
<dbReference type="Pfam" id="PF13508">
    <property type="entry name" value="Acetyltransf_7"/>
    <property type="match status" value="1"/>
</dbReference>
<keyword evidence="4 8" id="KW-0808">Transferase</keyword>
<name>A0A1A9KIH3_9PSED</name>
<comment type="similarity">
    <text evidence="1">Belongs to the acetyltransferase family. GNAT subfamily.</text>
</comment>
<evidence type="ECO:0000256" key="2">
    <source>
        <dbReference type="ARBA" id="ARBA00022491"/>
    </source>
</evidence>
<accession>A0A1A9KIH3</accession>
<dbReference type="EMBL" id="CP015878">
    <property type="protein sequence ID" value="ANI17335.1"/>
    <property type="molecule type" value="Genomic_DNA"/>
</dbReference>
<sequence>MDFITVDFDKSVNRRTFDCVSPDLNDYIVKYASQDQKRHLSRTFLALGRERTLLGYYTLASTSVRLEDVAEQERKRLPRYPLPAVLLSRLAVDRSCQRQGLGQRLLADVFRRLYAMSKHAGIAFLAVDAKDEAAASYYKSLGFESSDMDRLRLVYPTAPLFEELAHQDSSGPPPATSVRK</sequence>
<protein>
    <submittedName>
        <fullName evidence="8">GCN5 family acetyltransferase</fullName>
    </submittedName>
</protein>
<evidence type="ECO:0000259" key="7">
    <source>
        <dbReference type="PROSITE" id="PS51186"/>
    </source>
</evidence>
<keyword evidence="2" id="KW-0678">Repressor</keyword>
<evidence type="ECO:0000256" key="5">
    <source>
        <dbReference type="ARBA" id="ARBA00023315"/>
    </source>
</evidence>
<dbReference type="AlphaFoldDB" id="A0A1A9KIH3"/>
<evidence type="ECO:0000256" key="6">
    <source>
        <dbReference type="ARBA" id="ARBA00049880"/>
    </source>
</evidence>
<dbReference type="CDD" id="cd04301">
    <property type="entry name" value="NAT_SF"/>
    <property type="match status" value="1"/>
</dbReference>
<comment type="catalytic activity">
    <reaction evidence="6">
        <text>glycyl-tRNA(Gly) + acetyl-CoA = N-acetylglycyl-tRNA(Gly) + CoA + H(+)</text>
        <dbReference type="Rhea" id="RHEA:81867"/>
        <dbReference type="Rhea" id="RHEA-COMP:9683"/>
        <dbReference type="Rhea" id="RHEA-COMP:19766"/>
        <dbReference type="ChEBI" id="CHEBI:15378"/>
        <dbReference type="ChEBI" id="CHEBI:57287"/>
        <dbReference type="ChEBI" id="CHEBI:57288"/>
        <dbReference type="ChEBI" id="CHEBI:78522"/>
        <dbReference type="ChEBI" id="CHEBI:232036"/>
    </reaction>
</comment>
<evidence type="ECO:0000313" key="9">
    <source>
        <dbReference type="Proteomes" id="UP000077748"/>
    </source>
</evidence>
<dbReference type="PANTHER" id="PTHR36449:SF1">
    <property type="entry name" value="ACETYLTRANSFERASE"/>
    <property type="match status" value="1"/>
</dbReference>
<dbReference type="InterPro" id="IPR000182">
    <property type="entry name" value="GNAT_dom"/>
</dbReference>
<evidence type="ECO:0000313" key="8">
    <source>
        <dbReference type="EMBL" id="ANI17335.1"/>
    </source>
</evidence>
<dbReference type="RefSeq" id="WP_064584318.1">
    <property type="nucleotide sequence ID" value="NZ_CP015878.1"/>
</dbReference>
<dbReference type="InterPro" id="IPR016181">
    <property type="entry name" value="Acyl_CoA_acyltransferase"/>
</dbReference>
<dbReference type="SUPFAM" id="SSF55729">
    <property type="entry name" value="Acyl-CoA N-acyltransferases (Nat)"/>
    <property type="match status" value="1"/>
</dbReference>
<feature type="domain" description="N-acetyltransferase" evidence="7">
    <location>
        <begin position="1"/>
        <end position="167"/>
    </location>
</feature>
<evidence type="ECO:0000256" key="1">
    <source>
        <dbReference type="ARBA" id="ARBA00009342"/>
    </source>
</evidence>
<dbReference type="PANTHER" id="PTHR36449">
    <property type="entry name" value="ACETYLTRANSFERASE-RELATED"/>
    <property type="match status" value="1"/>
</dbReference>
<dbReference type="Gene3D" id="3.40.630.30">
    <property type="match status" value="1"/>
</dbReference>
<keyword evidence="3" id="KW-1277">Toxin-antitoxin system</keyword>
<dbReference type="PROSITE" id="PS51186">
    <property type="entry name" value="GNAT"/>
    <property type="match status" value="1"/>
</dbReference>
<gene>
    <name evidence="8" type="ORF">A9C11_26580</name>
</gene>
<dbReference type="GO" id="GO:0016747">
    <property type="term" value="F:acyltransferase activity, transferring groups other than amino-acyl groups"/>
    <property type="evidence" value="ECO:0007669"/>
    <property type="project" value="InterPro"/>
</dbReference>